<feature type="region of interest" description="Disordered" evidence="1">
    <location>
        <begin position="106"/>
        <end position="155"/>
    </location>
</feature>
<dbReference type="EMBL" id="JAWZYT010003168">
    <property type="protein sequence ID" value="KAK4299825.1"/>
    <property type="molecule type" value="Genomic_DNA"/>
</dbReference>
<dbReference type="AlphaFoldDB" id="A0AAE1TYK6"/>
<gene>
    <name evidence="2" type="ORF">Pmani_027936</name>
</gene>
<evidence type="ECO:0000313" key="3">
    <source>
        <dbReference type="Proteomes" id="UP001292094"/>
    </source>
</evidence>
<dbReference type="Proteomes" id="UP001292094">
    <property type="component" value="Unassembled WGS sequence"/>
</dbReference>
<organism evidence="2 3">
    <name type="scientific">Petrolisthes manimaculis</name>
    <dbReference type="NCBI Taxonomy" id="1843537"/>
    <lineage>
        <taxon>Eukaryota</taxon>
        <taxon>Metazoa</taxon>
        <taxon>Ecdysozoa</taxon>
        <taxon>Arthropoda</taxon>
        <taxon>Crustacea</taxon>
        <taxon>Multicrustacea</taxon>
        <taxon>Malacostraca</taxon>
        <taxon>Eumalacostraca</taxon>
        <taxon>Eucarida</taxon>
        <taxon>Decapoda</taxon>
        <taxon>Pleocyemata</taxon>
        <taxon>Anomura</taxon>
        <taxon>Galatheoidea</taxon>
        <taxon>Porcellanidae</taxon>
        <taxon>Petrolisthes</taxon>
    </lineage>
</organism>
<sequence>MAEEENEVRMTGIVSVTTENMRSEEMTRAENMCETVDNQVKGTENMGGNSECESHGRAENVMRLTEDKATVEICREQEWIRENERWMLSCDMQGMMGMGWNDEEKNQLWAAENSDGGGSGGRYDHWGSGAGSSKQLRKGERAYNSEERGVRLENS</sequence>
<protein>
    <submittedName>
        <fullName evidence="2">Uncharacterized protein</fullName>
    </submittedName>
</protein>
<name>A0AAE1TYK6_9EUCA</name>
<reference evidence="2" key="1">
    <citation type="submission" date="2023-11" db="EMBL/GenBank/DDBJ databases">
        <title>Genome assemblies of two species of porcelain crab, Petrolisthes cinctipes and Petrolisthes manimaculis (Anomura: Porcellanidae).</title>
        <authorList>
            <person name="Angst P."/>
        </authorList>
    </citation>
    <scope>NUCLEOTIDE SEQUENCE</scope>
    <source>
        <strain evidence="2">PB745_02</strain>
        <tissue evidence="2">Gill</tissue>
    </source>
</reference>
<feature type="compositionally biased region" description="Basic and acidic residues" evidence="1">
    <location>
        <begin position="137"/>
        <end position="155"/>
    </location>
</feature>
<evidence type="ECO:0000313" key="2">
    <source>
        <dbReference type="EMBL" id="KAK4299825.1"/>
    </source>
</evidence>
<accession>A0AAE1TYK6</accession>
<proteinExistence type="predicted"/>
<evidence type="ECO:0000256" key="1">
    <source>
        <dbReference type="SAM" id="MobiDB-lite"/>
    </source>
</evidence>
<keyword evidence="3" id="KW-1185">Reference proteome</keyword>
<comment type="caution">
    <text evidence="2">The sequence shown here is derived from an EMBL/GenBank/DDBJ whole genome shotgun (WGS) entry which is preliminary data.</text>
</comment>